<proteinExistence type="predicted"/>
<dbReference type="InParanoid" id="A0A165E462"/>
<name>A0A165E462_9BASI</name>
<reference evidence="1 2" key="1">
    <citation type="journal article" date="2016" name="Mol. Biol. Evol.">
        <title>Comparative Genomics of Early-Diverging Mushroom-Forming Fungi Provides Insights into the Origins of Lignocellulose Decay Capabilities.</title>
        <authorList>
            <person name="Nagy L.G."/>
            <person name="Riley R."/>
            <person name="Tritt A."/>
            <person name="Adam C."/>
            <person name="Daum C."/>
            <person name="Floudas D."/>
            <person name="Sun H."/>
            <person name="Yadav J.S."/>
            <person name="Pangilinan J."/>
            <person name="Larsson K.H."/>
            <person name="Matsuura K."/>
            <person name="Barry K."/>
            <person name="Labutti K."/>
            <person name="Kuo R."/>
            <person name="Ohm R.A."/>
            <person name="Bhattacharya S.S."/>
            <person name="Shirouzu T."/>
            <person name="Yoshinaga Y."/>
            <person name="Martin F.M."/>
            <person name="Grigoriev I.V."/>
            <person name="Hibbett D.S."/>
        </authorList>
    </citation>
    <scope>NUCLEOTIDE SEQUENCE [LARGE SCALE GENOMIC DNA]</scope>
    <source>
        <strain evidence="1 2">HHB12733</strain>
    </source>
</reference>
<dbReference type="EMBL" id="KV424022">
    <property type="protein sequence ID" value="KZT54070.1"/>
    <property type="molecule type" value="Genomic_DNA"/>
</dbReference>
<protein>
    <submittedName>
        <fullName evidence="1">Uncharacterized protein</fullName>
    </submittedName>
</protein>
<dbReference type="Proteomes" id="UP000076842">
    <property type="component" value="Unassembled WGS sequence"/>
</dbReference>
<accession>A0A165E462</accession>
<evidence type="ECO:0000313" key="1">
    <source>
        <dbReference type="EMBL" id="KZT54070.1"/>
    </source>
</evidence>
<gene>
    <name evidence="1" type="ORF">CALCODRAFT_23389</name>
</gene>
<dbReference type="AlphaFoldDB" id="A0A165E462"/>
<keyword evidence="2" id="KW-1185">Reference proteome</keyword>
<sequence>MSTRRHHFKTDKPCMNGSAILLLTWLWIVSAHRGQKFADSGDNQYIFHAIARTSSEPVLNASQQFAFPAFWRFWFGLWSLTRAEPNRKAAFLMVQLEPRTSYAARYQVAVKDLK</sequence>
<organism evidence="1 2">
    <name type="scientific">Calocera cornea HHB12733</name>
    <dbReference type="NCBI Taxonomy" id="1353952"/>
    <lineage>
        <taxon>Eukaryota</taxon>
        <taxon>Fungi</taxon>
        <taxon>Dikarya</taxon>
        <taxon>Basidiomycota</taxon>
        <taxon>Agaricomycotina</taxon>
        <taxon>Dacrymycetes</taxon>
        <taxon>Dacrymycetales</taxon>
        <taxon>Dacrymycetaceae</taxon>
        <taxon>Calocera</taxon>
    </lineage>
</organism>
<evidence type="ECO:0000313" key="2">
    <source>
        <dbReference type="Proteomes" id="UP000076842"/>
    </source>
</evidence>